<protein>
    <recommendedName>
        <fullName evidence="4">DUF2752 domain-containing protein</fullName>
    </recommendedName>
</protein>
<keyword evidence="1" id="KW-0812">Transmembrane</keyword>
<proteinExistence type="predicted"/>
<keyword evidence="1" id="KW-0472">Membrane</keyword>
<organism evidence="2 3">
    <name type="scientific">Roseimaritima multifibrata</name>
    <dbReference type="NCBI Taxonomy" id="1930274"/>
    <lineage>
        <taxon>Bacteria</taxon>
        <taxon>Pseudomonadati</taxon>
        <taxon>Planctomycetota</taxon>
        <taxon>Planctomycetia</taxon>
        <taxon>Pirellulales</taxon>
        <taxon>Pirellulaceae</taxon>
        <taxon>Roseimaritima</taxon>
    </lineage>
</organism>
<name>A0A517MPE4_9BACT</name>
<dbReference type="OrthoDB" id="285957at2"/>
<evidence type="ECO:0000313" key="3">
    <source>
        <dbReference type="Proteomes" id="UP000320672"/>
    </source>
</evidence>
<feature type="transmembrane region" description="Helical" evidence="1">
    <location>
        <begin position="127"/>
        <end position="145"/>
    </location>
</feature>
<accession>A0A517MPE4</accession>
<dbReference type="KEGG" id="rml:FF011L_54590"/>
<keyword evidence="1" id="KW-1133">Transmembrane helix</keyword>
<dbReference type="RefSeq" id="WP_145354756.1">
    <property type="nucleotide sequence ID" value="NZ_CP036262.1"/>
</dbReference>
<feature type="transmembrane region" description="Helical" evidence="1">
    <location>
        <begin position="96"/>
        <end position="115"/>
    </location>
</feature>
<sequence>MPGSAPSSTLPAVAEAGWFLRLVWLVFVIGLAGLLVTAWRLQPNPTGMGTHQQLGLPPCSIVVLWGVRCPACGMTTSWAYFTDGHWWTSWCTNPGGFLFAVIATVAVPWLAYLAVTGKRGPNWSLPLLAGVLIVGLAVTLGDWAIRLLS</sequence>
<evidence type="ECO:0008006" key="4">
    <source>
        <dbReference type="Google" id="ProtNLM"/>
    </source>
</evidence>
<evidence type="ECO:0000256" key="1">
    <source>
        <dbReference type="SAM" id="Phobius"/>
    </source>
</evidence>
<dbReference type="AlphaFoldDB" id="A0A517MPE4"/>
<feature type="transmembrane region" description="Helical" evidence="1">
    <location>
        <begin position="62"/>
        <end position="81"/>
    </location>
</feature>
<gene>
    <name evidence="2" type="ORF">FF011L_54590</name>
</gene>
<keyword evidence="3" id="KW-1185">Reference proteome</keyword>
<reference evidence="2 3" key="1">
    <citation type="submission" date="2019-02" db="EMBL/GenBank/DDBJ databases">
        <title>Deep-cultivation of Planctomycetes and their phenomic and genomic characterization uncovers novel biology.</title>
        <authorList>
            <person name="Wiegand S."/>
            <person name="Jogler M."/>
            <person name="Boedeker C."/>
            <person name="Pinto D."/>
            <person name="Vollmers J."/>
            <person name="Rivas-Marin E."/>
            <person name="Kohn T."/>
            <person name="Peeters S.H."/>
            <person name="Heuer A."/>
            <person name="Rast P."/>
            <person name="Oberbeckmann S."/>
            <person name="Bunk B."/>
            <person name="Jeske O."/>
            <person name="Meyerdierks A."/>
            <person name="Storesund J.E."/>
            <person name="Kallscheuer N."/>
            <person name="Luecker S."/>
            <person name="Lage O.M."/>
            <person name="Pohl T."/>
            <person name="Merkel B.J."/>
            <person name="Hornburger P."/>
            <person name="Mueller R.-W."/>
            <person name="Bruemmer F."/>
            <person name="Labrenz M."/>
            <person name="Spormann A.M."/>
            <person name="Op den Camp H."/>
            <person name="Overmann J."/>
            <person name="Amann R."/>
            <person name="Jetten M.S.M."/>
            <person name="Mascher T."/>
            <person name="Medema M.H."/>
            <person name="Devos D.P."/>
            <person name="Kaster A.-K."/>
            <person name="Ovreas L."/>
            <person name="Rohde M."/>
            <person name="Galperin M.Y."/>
            <person name="Jogler C."/>
        </authorList>
    </citation>
    <scope>NUCLEOTIDE SEQUENCE [LARGE SCALE GENOMIC DNA]</scope>
    <source>
        <strain evidence="2 3">FF011L</strain>
    </source>
</reference>
<feature type="transmembrane region" description="Helical" evidence="1">
    <location>
        <begin position="18"/>
        <end position="41"/>
    </location>
</feature>
<evidence type="ECO:0000313" key="2">
    <source>
        <dbReference type="EMBL" id="QDS96647.1"/>
    </source>
</evidence>
<dbReference type="Proteomes" id="UP000320672">
    <property type="component" value="Chromosome"/>
</dbReference>
<dbReference type="Pfam" id="PF10825">
    <property type="entry name" value="DUF2752"/>
    <property type="match status" value="1"/>
</dbReference>
<dbReference type="InterPro" id="IPR021215">
    <property type="entry name" value="DUF2752"/>
</dbReference>
<dbReference type="EMBL" id="CP036262">
    <property type="protein sequence ID" value="QDS96647.1"/>
    <property type="molecule type" value="Genomic_DNA"/>
</dbReference>